<gene>
    <name evidence="1" type="ORF">CLIB1444_02S12596</name>
</gene>
<accession>A0ACA9Y5E9</accession>
<keyword evidence="2" id="KW-1185">Reference proteome</keyword>
<organism evidence="1 2">
    <name type="scientific">[Candida] jaroonii</name>
    <dbReference type="NCBI Taxonomy" id="467808"/>
    <lineage>
        <taxon>Eukaryota</taxon>
        <taxon>Fungi</taxon>
        <taxon>Dikarya</taxon>
        <taxon>Ascomycota</taxon>
        <taxon>Saccharomycotina</taxon>
        <taxon>Pichiomycetes</taxon>
        <taxon>Debaryomycetaceae</taxon>
        <taxon>Yamadazyma</taxon>
    </lineage>
</organism>
<dbReference type="Proteomes" id="UP001152531">
    <property type="component" value="Unassembled WGS sequence"/>
</dbReference>
<reference evidence="1" key="1">
    <citation type="submission" date="2022-06" db="EMBL/GenBank/DDBJ databases">
        <authorList>
            <person name="Legras J.-L."/>
            <person name="Devillers H."/>
            <person name="Grondin C."/>
        </authorList>
    </citation>
    <scope>NUCLEOTIDE SEQUENCE</scope>
    <source>
        <strain evidence="1">CLIB 1444</strain>
    </source>
</reference>
<comment type="caution">
    <text evidence="1">The sequence shown here is derived from an EMBL/GenBank/DDBJ whole genome shotgun (WGS) entry which is preliminary data.</text>
</comment>
<sequence>MEITPSSIATHYYKIGHIKHVQYSIYTHENDQSLLELELTIRHKYPNILITYYNKCLYHFKLDKEKSTINMDEWSLILKSQGTVSVDAIANPKSSGSSAGTGSGGGSTSGSVGGSAGGNRPNPTNGSTTGTTPPKEENETFLSVSLLKAIKKSVIYKLCSNPKVRIFGNYIILKRFNTNHVIHLDTIILANGDILVSAIENNDLNLYDSKILKINEITNGTYNEELNSNFVIYLVPSGIRCHLFDSLKILNSFTTTPPQNVDTIKELVRFCTRMELKSNVWVKLIPNLQHLNNQTSKIAKFIHEVENKKYILWPWDLCVLQFGKFEPETNLSNPVDDDLIGKFLDFKIEINNQNVKFDEFDKFFENEINPSQDMNLDFDIDLEIKDPINIEIEELDKPDNDEDLFGDESDLDIDNDDIANVEPETQPQSPDKQLQDVDLNDVNVNVDFDQTNDLFDFLPMDQSIFDIPKDQMTYDDPGAPLPIIPTPRQTNTSKSSFSPIVFNPLIKSNIDTKYGKGGKFYVARKGNDTSKLRATSVSGAEIRKDLSANSSLIGSAVSDSESESDEDEDEMLTPLKLNDFPFHSSHRQILPTTEPPAAIETVPPNDTTHFDEDKPVHSSAFSSPNVFMSNKLTSLSKFESPFSPDRLKFSPLDTEDFKNRAGTSIPTNMNMNTSMNQMTPIFTPALHNNLGGTMLGATPAPTPFSNIGIGLGMSSNSVAGPTAISNSNSNLAVTSSSSGATTNSEESSNCLPLILRGINVSTIPEEYLLNNIAGAIKFLPSASDFEMVDEDDEDGIFKKSEMIVNNLDFLEVLTTNLVFDLGLNEFNFVTSVPPSEPATEVFGDETIDDLISSSFTGYRIKLDEFLSDLTAIEMDQFSFLDELTNDEMDPKSKLKKLESIEWDTFENEENFHKYKETMEEINDNKVLDVSNSIQTLPENKIKAKKSGEIVNLNATALNFWKFLNFQPDFTKDFKVILVSEVESEFLSLLQYNYHDCNLGKMDILEEIIVNGDYRKMYKKIIKKLESIELPEEPILLLFVNFNDKMNSILQISKISQVLKGNVFVKILPSSAIFHHKRLKYLSSSFLTTLNLNLFNICPPNKLFTNVVKDPLSKVAFKFFPKHDNDTSFDDAFLHLAYERSIDKQWLSVAWSDPTGLVTKTKSWKLGDLKSVSDEVFDISVELFKILNDEIISRTNGLGGKKFLVLTRLNSVIPDDELVHWKRLSLKYKDISLIVLSVSGQTRNTFSDLNSPIVNEVNLQGMNNTSNNASGGTFSPFSPYSFLSPDPKEVNYKDMVIQDCNIISLIPQSSVPSFNCPTRVGMKLGLLVKKLDPGYEIFEVNLLSCSNYWNVNNLMKLILNHYKKMMVLGDILGVGNEIPWHIAAVNKSLRYLVHIEVET</sequence>
<proteinExistence type="predicted"/>
<name>A0ACA9Y5E9_9ASCO</name>
<evidence type="ECO:0000313" key="2">
    <source>
        <dbReference type="Proteomes" id="UP001152531"/>
    </source>
</evidence>
<evidence type="ECO:0000313" key="1">
    <source>
        <dbReference type="EMBL" id="CAH6719613.1"/>
    </source>
</evidence>
<protein>
    <submittedName>
        <fullName evidence="1">Mediator of RNA polymerase II transcription subunit 13</fullName>
    </submittedName>
</protein>
<dbReference type="EMBL" id="CALSDN010000002">
    <property type="protein sequence ID" value="CAH6719613.1"/>
    <property type="molecule type" value="Genomic_DNA"/>
</dbReference>